<reference evidence="1 2" key="1">
    <citation type="submission" date="2015-12" db="EMBL/GenBank/DDBJ databases">
        <title>Genome sequence of Tistrella mobilis MCCC 1A02139.</title>
        <authorList>
            <person name="Lu L."/>
            <person name="Lai Q."/>
            <person name="Shao Z."/>
            <person name="Qian P."/>
        </authorList>
    </citation>
    <scope>NUCLEOTIDE SEQUENCE [LARGE SCALE GENOMIC DNA]</scope>
    <source>
        <strain evidence="1 2">MCCC 1A02139</strain>
    </source>
</reference>
<dbReference type="GeneID" id="97242695"/>
<dbReference type="RefSeq" id="WP_062766749.1">
    <property type="nucleotide sequence ID" value="NZ_CP121045.1"/>
</dbReference>
<sequence>MTPRPHASRAYTLGIITGSGPEAGLDLWAKILRHTQALMGPGFRGDLDAPRLVAVSEPALGLSMDLKANEAAVWAAMERTVREIAPRVDAFAIACNTLNWYAPRIDALLAGMPGAGQLVSFQGVLHDEIRQSGAGRVGLLGAAPVVALDDHSAYAGLAAHVAIETPTDPDRLQTLIHDVKRLGGAHPSLGPRLEEIIMQMEADTILLACTELPLIARPVAGRRLIDVTDAVAARLAALALGHAGMKAA</sequence>
<dbReference type="InterPro" id="IPR033134">
    <property type="entry name" value="Asp/Glu_racemase_AS_2"/>
</dbReference>
<dbReference type="InterPro" id="IPR001920">
    <property type="entry name" value="Asp/Glu_race"/>
</dbReference>
<dbReference type="SUPFAM" id="SSF53681">
    <property type="entry name" value="Aspartate/glutamate racemase"/>
    <property type="match status" value="3"/>
</dbReference>
<dbReference type="OrthoDB" id="9803739at2"/>
<evidence type="ECO:0000313" key="1">
    <source>
        <dbReference type="EMBL" id="KYO51222.1"/>
    </source>
</evidence>
<dbReference type="PROSITE" id="PS00924">
    <property type="entry name" value="ASP_GLU_RACEMASE_2"/>
    <property type="match status" value="1"/>
</dbReference>
<dbReference type="InterPro" id="IPR015942">
    <property type="entry name" value="Asp/Glu/hydantoin_racemase"/>
</dbReference>
<organism evidence="1 2">
    <name type="scientific">Tistrella mobilis</name>
    <dbReference type="NCBI Taxonomy" id="171437"/>
    <lineage>
        <taxon>Bacteria</taxon>
        <taxon>Pseudomonadati</taxon>
        <taxon>Pseudomonadota</taxon>
        <taxon>Alphaproteobacteria</taxon>
        <taxon>Geminicoccales</taxon>
        <taxon>Geminicoccaceae</taxon>
        <taxon>Tistrella</taxon>
    </lineage>
</organism>
<protein>
    <submittedName>
        <fullName evidence="1">Aspartate racemase</fullName>
    </submittedName>
</protein>
<dbReference type="Pfam" id="PF01177">
    <property type="entry name" value="Asp_Glu_race"/>
    <property type="match status" value="1"/>
</dbReference>
<dbReference type="Proteomes" id="UP000075787">
    <property type="component" value="Unassembled WGS sequence"/>
</dbReference>
<accession>A0A162KGL6</accession>
<comment type="caution">
    <text evidence="1">The sequence shown here is derived from an EMBL/GenBank/DDBJ whole genome shotgun (WGS) entry which is preliminary data.</text>
</comment>
<name>A0A162KGL6_9PROT</name>
<dbReference type="Gene3D" id="3.40.50.1860">
    <property type="match status" value="2"/>
</dbReference>
<proteinExistence type="predicted"/>
<gene>
    <name evidence="1" type="ORF">AUP44_09895</name>
</gene>
<evidence type="ECO:0000313" key="2">
    <source>
        <dbReference type="Proteomes" id="UP000075787"/>
    </source>
</evidence>
<dbReference type="GO" id="GO:0047661">
    <property type="term" value="F:amino-acid racemase activity"/>
    <property type="evidence" value="ECO:0007669"/>
    <property type="project" value="InterPro"/>
</dbReference>
<dbReference type="AlphaFoldDB" id="A0A162KGL6"/>
<dbReference type="EMBL" id="LPZR01000180">
    <property type="protein sequence ID" value="KYO51222.1"/>
    <property type="molecule type" value="Genomic_DNA"/>
</dbReference>